<proteinExistence type="predicted"/>
<accession>A0A1R2AMX0</accession>
<dbReference type="AlphaFoldDB" id="A0A1R2AMX0"/>
<reference evidence="2 3" key="1">
    <citation type="submission" date="2016-11" db="EMBL/GenBank/DDBJ databases">
        <title>The macronuclear genome of Stentor coeruleus: a giant cell with tiny introns.</title>
        <authorList>
            <person name="Slabodnick M."/>
            <person name="Ruby J.G."/>
            <person name="Reiff S.B."/>
            <person name="Swart E.C."/>
            <person name="Gosai S."/>
            <person name="Prabakaran S."/>
            <person name="Witkowska E."/>
            <person name="Larue G.E."/>
            <person name="Fisher S."/>
            <person name="Freeman R.M."/>
            <person name="Gunawardena J."/>
            <person name="Chu W."/>
            <person name="Stover N.A."/>
            <person name="Gregory B.D."/>
            <person name="Nowacki M."/>
            <person name="Derisi J."/>
            <person name="Roy S.W."/>
            <person name="Marshall W.F."/>
            <person name="Sood P."/>
        </authorList>
    </citation>
    <scope>NUCLEOTIDE SEQUENCE [LARGE SCALE GENOMIC DNA]</scope>
    <source>
        <strain evidence="2">WM001</strain>
    </source>
</reference>
<evidence type="ECO:0000313" key="3">
    <source>
        <dbReference type="Proteomes" id="UP000187209"/>
    </source>
</evidence>
<dbReference type="InterPro" id="IPR010920">
    <property type="entry name" value="LSM_dom_sf"/>
</dbReference>
<dbReference type="Proteomes" id="UP000187209">
    <property type="component" value="Unassembled WGS sequence"/>
</dbReference>
<protein>
    <recommendedName>
        <fullName evidence="1">Sm domain-containing protein</fullName>
    </recommendedName>
</protein>
<comment type="caution">
    <text evidence="2">The sequence shown here is derived from an EMBL/GenBank/DDBJ whole genome shotgun (WGS) entry which is preliminary data.</text>
</comment>
<name>A0A1R2AMX0_9CILI</name>
<dbReference type="InterPro" id="IPR001163">
    <property type="entry name" value="Sm_dom_euk/arc"/>
</dbReference>
<organism evidence="2 3">
    <name type="scientific">Stentor coeruleus</name>
    <dbReference type="NCBI Taxonomy" id="5963"/>
    <lineage>
        <taxon>Eukaryota</taxon>
        <taxon>Sar</taxon>
        <taxon>Alveolata</taxon>
        <taxon>Ciliophora</taxon>
        <taxon>Postciliodesmatophora</taxon>
        <taxon>Heterotrichea</taxon>
        <taxon>Heterotrichida</taxon>
        <taxon>Stentoridae</taxon>
        <taxon>Stentor</taxon>
    </lineage>
</organism>
<dbReference type="SUPFAM" id="SSF50182">
    <property type="entry name" value="Sm-like ribonucleoproteins"/>
    <property type="match status" value="1"/>
</dbReference>
<dbReference type="EMBL" id="MPUH01001916">
    <property type="protein sequence ID" value="OMJ65849.1"/>
    <property type="molecule type" value="Genomic_DNA"/>
</dbReference>
<evidence type="ECO:0000313" key="2">
    <source>
        <dbReference type="EMBL" id="OMJ65849.1"/>
    </source>
</evidence>
<dbReference type="OrthoDB" id="368909at2759"/>
<dbReference type="Pfam" id="PF01423">
    <property type="entry name" value="LSM"/>
    <property type="match status" value="1"/>
</dbReference>
<dbReference type="Gene3D" id="2.30.30.100">
    <property type="match status" value="1"/>
</dbReference>
<feature type="domain" description="Sm" evidence="1">
    <location>
        <begin position="24"/>
        <end position="77"/>
    </location>
</feature>
<sequence length="89" mass="9896">MEELQGQLESLTISKDPEVQWLHQSVLGKNLKLILNDTREIIGKLQCVDHLANIVLLNASELFPSLTITRTLGNIIVPIKGVNKILLQA</sequence>
<gene>
    <name evidence="2" type="ORF">SteCoe_37530</name>
</gene>
<keyword evidence="3" id="KW-1185">Reference proteome</keyword>
<evidence type="ECO:0000259" key="1">
    <source>
        <dbReference type="Pfam" id="PF01423"/>
    </source>
</evidence>